<evidence type="ECO:0000313" key="2">
    <source>
        <dbReference type="EMBL" id="OOO05099.1"/>
    </source>
</evidence>
<accession>A0A1S9D7U8</accession>
<dbReference type="Proteomes" id="UP000190312">
    <property type="component" value="Unassembled WGS sequence"/>
</dbReference>
<comment type="caution">
    <text evidence="2">The sequence shown here is derived from an EMBL/GenBank/DDBJ whole genome shotgun (WGS) entry which is preliminary data.</text>
</comment>
<evidence type="ECO:0000256" key="1">
    <source>
        <dbReference type="SAM" id="SignalP"/>
    </source>
</evidence>
<reference evidence="2 3" key="1">
    <citation type="submission" date="2016-10" db="EMBL/GenBank/DDBJ databases">
        <title>Genome sequencing of Aspergillus oryzae BCC7051.</title>
        <authorList>
            <person name="Thammarongtham C."/>
            <person name="Vorapreeda T."/>
            <person name="Nookaew I."/>
            <person name="Srisuk T."/>
            <person name="Land M."/>
            <person name="Jeennor S."/>
            <person name="Laoteng K."/>
        </authorList>
    </citation>
    <scope>NUCLEOTIDE SEQUENCE [LARGE SCALE GENOMIC DNA]</scope>
    <source>
        <strain evidence="2 3">BCC7051</strain>
    </source>
</reference>
<keyword evidence="1" id="KW-0732">Signal</keyword>
<dbReference type="EMBL" id="MKZY01000010">
    <property type="protein sequence ID" value="OOO05099.1"/>
    <property type="molecule type" value="Genomic_DNA"/>
</dbReference>
<dbReference type="OrthoDB" id="4503140at2759"/>
<protein>
    <submittedName>
        <fullName evidence="2">Uncharacterized protein</fullName>
    </submittedName>
</protein>
<sequence>MRVSITLLISTFVISAYAAGTPPPPFVNARPLSPPRDICRCDDGSNRYDQVAGEWTQMCYRHLTLFLITFLISPAHVLGVREDSLLTTATYDLLSNVTAESHEAGTLPAVAPLISEAAVRPALSVVNMVSACDQVTHVAPTSLAHRARYAVLEGAILKAAIAVTTVATVVLEATVERTGGRSLGAVSGDGHRGKAALWALFVPFYSRCIYYHRGSYTGCFRYALELALQLNMTAQRRWMDGGPSLGANFFIN</sequence>
<dbReference type="VEuPathDB" id="FungiDB:AO090138000019"/>
<organism evidence="2 3">
    <name type="scientific">Aspergillus oryzae</name>
    <name type="common">Yellow koji mold</name>
    <dbReference type="NCBI Taxonomy" id="5062"/>
    <lineage>
        <taxon>Eukaryota</taxon>
        <taxon>Fungi</taxon>
        <taxon>Dikarya</taxon>
        <taxon>Ascomycota</taxon>
        <taxon>Pezizomycotina</taxon>
        <taxon>Eurotiomycetes</taxon>
        <taxon>Eurotiomycetidae</taxon>
        <taxon>Eurotiales</taxon>
        <taxon>Aspergillaceae</taxon>
        <taxon>Aspergillus</taxon>
        <taxon>Aspergillus subgen. Circumdati</taxon>
    </lineage>
</organism>
<feature type="signal peptide" evidence="1">
    <location>
        <begin position="1"/>
        <end position="18"/>
    </location>
</feature>
<name>A0A1S9D7U8_ASPOZ</name>
<gene>
    <name evidence="2" type="ORF">OAory_01114360</name>
</gene>
<proteinExistence type="predicted"/>
<feature type="chain" id="PRO_5013204633" evidence="1">
    <location>
        <begin position="19"/>
        <end position="252"/>
    </location>
</feature>
<dbReference type="AlphaFoldDB" id="A0A1S9D7U8"/>
<evidence type="ECO:0000313" key="3">
    <source>
        <dbReference type="Proteomes" id="UP000190312"/>
    </source>
</evidence>